<protein>
    <submittedName>
        <fullName evidence="2">Uncharacterized protein</fullName>
    </submittedName>
</protein>
<dbReference type="PANTHER" id="PTHR22909:SF24">
    <property type="entry name" value="GOLGI INTEGRAL MEMBRANE PROTEIN 4-RELATED"/>
    <property type="match status" value="1"/>
</dbReference>
<feature type="region of interest" description="Disordered" evidence="1">
    <location>
        <begin position="13"/>
        <end position="45"/>
    </location>
</feature>
<dbReference type="InterPro" id="IPR042336">
    <property type="entry name" value="GOLIM4"/>
</dbReference>
<reference evidence="2" key="1">
    <citation type="submission" date="2021-03" db="EMBL/GenBank/DDBJ databases">
        <authorList>
            <person name="Tran Van P."/>
        </authorList>
    </citation>
    <scope>NUCLEOTIDE SEQUENCE</scope>
</reference>
<keyword evidence="3" id="KW-1185">Reference proteome</keyword>
<name>A0ABN7PDD6_TIMPD</name>
<evidence type="ECO:0000313" key="3">
    <source>
        <dbReference type="Proteomes" id="UP001153148"/>
    </source>
</evidence>
<organism evidence="2 3">
    <name type="scientific">Timema podura</name>
    <name type="common">Walking stick</name>
    <dbReference type="NCBI Taxonomy" id="61482"/>
    <lineage>
        <taxon>Eukaryota</taxon>
        <taxon>Metazoa</taxon>
        <taxon>Ecdysozoa</taxon>
        <taxon>Arthropoda</taxon>
        <taxon>Hexapoda</taxon>
        <taxon>Insecta</taxon>
        <taxon>Pterygota</taxon>
        <taxon>Neoptera</taxon>
        <taxon>Polyneoptera</taxon>
        <taxon>Phasmatodea</taxon>
        <taxon>Timematodea</taxon>
        <taxon>Timematoidea</taxon>
        <taxon>Timematidae</taxon>
        <taxon>Timema</taxon>
    </lineage>
</organism>
<sequence>IFEYKLRLEKSLQQEKADHRQTRDDLTARVNEEKQFREKETQESMNKYTSLQQQYKILQSQHEDLSDECTKIRASHLQSIEDNAKLEAQLQAVQSELKQIQSSKEKDLESLKSQYMDLENETNRMSKRYTALSIEAQETNSQLAHYKKEHLQLKREASKF</sequence>
<accession>A0ABN7PDD6</accession>
<feature type="non-terminal residue" evidence="2">
    <location>
        <position position="1"/>
    </location>
</feature>
<proteinExistence type="predicted"/>
<evidence type="ECO:0000256" key="1">
    <source>
        <dbReference type="SAM" id="MobiDB-lite"/>
    </source>
</evidence>
<feature type="non-terminal residue" evidence="2">
    <location>
        <position position="160"/>
    </location>
</feature>
<feature type="compositionally biased region" description="Basic and acidic residues" evidence="1">
    <location>
        <begin position="13"/>
        <end position="42"/>
    </location>
</feature>
<dbReference type="EMBL" id="CAJPIN010033295">
    <property type="protein sequence ID" value="CAG2064331.1"/>
    <property type="molecule type" value="Genomic_DNA"/>
</dbReference>
<dbReference type="Proteomes" id="UP001153148">
    <property type="component" value="Unassembled WGS sequence"/>
</dbReference>
<gene>
    <name evidence="2" type="ORF">TPAB3V08_LOCUS11278</name>
</gene>
<comment type="caution">
    <text evidence="2">The sequence shown here is derived from an EMBL/GenBank/DDBJ whole genome shotgun (WGS) entry which is preliminary data.</text>
</comment>
<dbReference type="PANTHER" id="PTHR22909">
    <property type="entry name" value="GOLGI INTEGRAL MEMBRANE PROTEIN 4"/>
    <property type="match status" value="1"/>
</dbReference>
<evidence type="ECO:0000313" key="2">
    <source>
        <dbReference type="EMBL" id="CAG2064331.1"/>
    </source>
</evidence>